<evidence type="ECO:0000256" key="8">
    <source>
        <dbReference type="ARBA" id="ARBA00048679"/>
    </source>
</evidence>
<evidence type="ECO:0000256" key="4">
    <source>
        <dbReference type="ARBA" id="ARBA00022741"/>
    </source>
</evidence>
<evidence type="ECO:0000256" key="9">
    <source>
        <dbReference type="SAM" id="MobiDB-lite"/>
    </source>
</evidence>
<evidence type="ECO:0000313" key="11">
    <source>
        <dbReference type="EMBL" id="KAK9902720.1"/>
    </source>
</evidence>
<evidence type="ECO:0000256" key="5">
    <source>
        <dbReference type="ARBA" id="ARBA00022777"/>
    </source>
</evidence>
<keyword evidence="6" id="KW-0067">ATP-binding</keyword>
<name>A0ABR2YDD2_9CHLO</name>
<dbReference type="Gene3D" id="3.30.200.20">
    <property type="entry name" value="Phosphorylase Kinase, domain 1"/>
    <property type="match status" value="1"/>
</dbReference>
<dbReference type="Pfam" id="PF12330">
    <property type="entry name" value="Haspin_kinase"/>
    <property type="match status" value="1"/>
</dbReference>
<gene>
    <name evidence="11" type="ORF">WJX75_003723</name>
</gene>
<evidence type="ECO:0000256" key="2">
    <source>
        <dbReference type="ARBA" id="ARBA00022527"/>
    </source>
</evidence>
<keyword evidence="3" id="KW-0808">Transferase</keyword>
<evidence type="ECO:0000256" key="7">
    <source>
        <dbReference type="ARBA" id="ARBA00047899"/>
    </source>
</evidence>
<comment type="catalytic activity">
    <reaction evidence="8">
        <text>L-seryl-[protein] + ATP = O-phospho-L-seryl-[protein] + ADP + H(+)</text>
        <dbReference type="Rhea" id="RHEA:17989"/>
        <dbReference type="Rhea" id="RHEA-COMP:9863"/>
        <dbReference type="Rhea" id="RHEA-COMP:11604"/>
        <dbReference type="ChEBI" id="CHEBI:15378"/>
        <dbReference type="ChEBI" id="CHEBI:29999"/>
        <dbReference type="ChEBI" id="CHEBI:30616"/>
        <dbReference type="ChEBI" id="CHEBI:83421"/>
        <dbReference type="ChEBI" id="CHEBI:456216"/>
        <dbReference type="EC" id="2.7.11.1"/>
    </reaction>
</comment>
<sequence length="688" mass="73572">MLDLRRKQREMEHTDSFMPRSYPFNQSLPSQGNQRPRKSAQPATRDPSTEHQAEEDPDFDAQKGVRAYPRKVAAAHKGKDGAALTTYMTQMRSYYAEVDDFELAVETPKPAAEQPRRGVDTPEGDAPLLEEGTAAAGAPAEASLERISQMGAGGKGADRRSSILEQLPTRFSLSNGLARMSLGLSDALGRLGLGGRDAVADVPSAQPQERVSIGGEPEARASLLPAQGLARKLRAFSPIAESPEGGSATPESLPAPTPAKTGAPFPAKTGAPTPAKTGDTLNSAKRGDLTPAKTGAAAEALPEQATPAEELGALLEAQLSLADDEADGAEQLSTAAEDLSPMQQLLKLCGQEGDEDALPSMEELLVRHVDLTAVRKIGEGTFGEAFRASDGVVLKIVPMEGDTPVNGEPQKRAAEILAEAAVSLTLSQLHPEPGIAARHSTAGFVRTFGVGVCRGRYAKPLVREWRSWDAKHGSENDPVADFGAGQMYVVFVVANGGSDLEHFEVHGFEEARSILLQAVLALAVAEEAVEFEHRDLHWGNLLIRRVPSGQRCTARLRGVDIGASTAGVEVTLIDFTLSRLRTADGAGAFCDLAADPELFQGPRGDCQADTYRRMKKATKGDWAGFHAATNCLWVHYLADTLLQLKAFPATPDQKKALRSFRKRAITCNSCADLLLDEFLQSHWLAGGR</sequence>
<evidence type="ECO:0000256" key="1">
    <source>
        <dbReference type="ARBA" id="ARBA00012513"/>
    </source>
</evidence>
<proteinExistence type="predicted"/>
<dbReference type="SMART" id="SM01331">
    <property type="entry name" value="DUF3635"/>
    <property type="match status" value="1"/>
</dbReference>
<keyword evidence="2" id="KW-0723">Serine/threonine-protein kinase</keyword>
<comment type="caution">
    <text evidence="11">The sequence shown here is derived from an EMBL/GenBank/DDBJ whole genome shotgun (WGS) entry which is preliminary data.</text>
</comment>
<accession>A0ABR2YDD2</accession>
<dbReference type="InterPro" id="IPR000719">
    <property type="entry name" value="Prot_kinase_dom"/>
</dbReference>
<dbReference type="SUPFAM" id="SSF56112">
    <property type="entry name" value="Protein kinase-like (PK-like)"/>
    <property type="match status" value="1"/>
</dbReference>
<dbReference type="Proteomes" id="UP001491310">
    <property type="component" value="Unassembled WGS sequence"/>
</dbReference>
<feature type="region of interest" description="Disordered" evidence="9">
    <location>
        <begin position="106"/>
        <end position="161"/>
    </location>
</feature>
<keyword evidence="5" id="KW-0418">Kinase</keyword>
<evidence type="ECO:0000256" key="6">
    <source>
        <dbReference type="ARBA" id="ARBA00022840"/>
    </source>
</evidence>
<feature type="compositionally biased region" description="Low complexity" evidence="9">
    <location>
        <begin position="126"/>
        <end position="142"/>
    </location>
</feature>
<feature type="domain" description="Protein kinase" evidence="10">
    <location>
        <begin position="371"/>
        <end position="688"/>
    </location>
</feature>
<dbReference type="PANTHER" id="PTHR24419">
    <property type="entry name" value="INTERLEUKIN-1 RECEPTOR-ASSOCIATED KINASE"/>
    <property type="match status" value="1"/>
</dbReference>
<protein>
    <recommendedName>
        <fullName evidence="1">non-specific serine/threonine protein kinase</fullName>
        <ecNumber evidence="1">2.7.11.1</ecNumber>
    </recommendedName>
</protein>
<dbReference type="EMBL" id="JALJOT010000015">
    <property type="protein sequence ID" value="KAK9902720.1"/>
    <property type="molecule type" value="Genomic_DNA"/>
</dbReference>
<feature type="region of interest" description="Disordered" evidence="9">
    <location>
        <begin position="240"/>
        <end position="304"/>
    </location>
</feature>
<evidence type="ECO:0000259" key="10">
    <source>
        <dbReference type="PROSITE" id="PS50011"/>
    </source>
</evidence>
<reference evidence="11 12" key="1">
    <citation type="journal article" date="2024" name="Nat. Commun.">
        <title>Phylogenomics reveals the evolutionary origins of lichenization in chlorophyte algae.</title>
        <authorList>
            <person name="Puginier C."/>
            <person name="Libourel C."/>
            <person name="Otte J."/>
            <person name="Skaloud P."/>
            <person name="Haon M."/>
            <person name="Grisel S."/>
            <person name="Petersen M."/>
            <person name="Berrin J.G."/>
            <person name="Delaux P.M."/>
            <person name="Dal Grande F."/>
            <person name="Keller J."/>
        </authorList>
    </citation>
    <scope>NUCLEOTIDE SEQUENCE [LARGE SCALE GENOMIC DNA]</scope>
    <source>
        <strain evidence="11 12">SAG 216-7</strain>
    </source>
</reference>
<dbReference type="PROSITE" id="PS50011">
    <property type="entry name" value="PROTEIN_KINASE_DOM"/>
    <property type="match status" value="1"/>
</dbReference>
<feature type="compositionally biased region" description="Polar residues" evidence="9">
    <location>
        <begin position="23"/>
        <end position="34"/>
    </location>
</feature>
<organism evidence="11 12">
    <name type="scientific">Coccomyxa subellipsoidea</name>
    <dbReference type="NCBI Taxonomy" id="248742"/>
    <lineage>
        <taxon>Eukaryota</taxon>
        <taxon>Viridiplantae</taxon>
        <taxon>Chlorophyta</taxon>
        <taxon>core chlorophytes</taxon>
        <taxon>Trebouxiophyceae</taxon>
        <taxon>Trebouxiophyceae incertae sedis</taxon>
        <taxon>Coccomyxaceae</taxon>
        <taxon>Coccomyxa</taxon>
    </lineage>
</organism>
<feature type="region of interest" description="Disordered" evidence="9">
    <location>
        <begin position="1"/>
        <end position="83"/>
    </location>
</feature>
<comment type="catalytic activity">
    <reaction evidence="7">
        <text>L-threonyl-[protein] + ATP = O-phospho-L-threonyl-[protein] + ADP + H(+)</text>
        <dbReference type="Rhea" id="RHEA:46608"/>
        <dbReference type="Rhea" id="RHEA-COMP:11060"/>
        <dbReference type="Rhea" id="RHEA-COMP:11605"/>
        <dbReference type="ChEBI" id="CHEBI:15378"/>
        <dbReference type="ChEBI" id="CHEBI:30013"/>
        <dbReference type="ChEBI" id="CHEBI:30616"/>
        <dbReference type="ChEBI" id="CHEBI:61977"/>
        <dbReference type="ChEBI" id="CHEBI:456216"/>
        <dbReference type="EC" id="2.7.11.1"/>
    </reaction>
</comment>
<dbReference type="PANTHER" id="PTHR24419:SF18">
    <property type="entry name" value="SERINE_THREONINE-PROTEIN KINASE HASPIN"/>
    <property type="match status" value="1"/>
</dbReference>
<evidence type="ECO:0000313" key="12">
    <source>
        <dbReference type="Proteomes" id="UP001491310"/>
    </source>
</evidence>
<evidence type="ECO:0000256" key="3">
    <source>
        <dbReference type="ARBA" id="ARBA00022679"/>
    </source>
</evidence>
<keyword evidence="4" id="KW-0547">Nucleotide-binding</keyword>
<dbReference type="Gene3D" id="1.10.510.10">
    <property type="entry name" value="Transferase(Phosphotransferase) domain 1"/>
    <property type="match status" value="1"/>
</dbReference>
<dbReference type="InterPro" id="IPR011009">
    <property type="entry name" value="Kinase-like_dom_sf"/>
</dbReference>
<keyword evidence="12" id="KW-1185">Reference proteome</keyword>
<dbReference type="EC" id="2.7.11.1" evidence="1"/>
<dbReference type="InterPro" id="IPR024604">
    <property type="entry name" value="GSG2_C"/>
</dbReference>